<dbReference type="FunFam" id="3.40.50.2000:FF:000019">
    <property type="entry name" value="Glycosyltransferase"/>
    <property type="match status" value="1"/>
</dbReference>
<keyword evidence="6" id="KW-1185">Reference proteome</keyword>
<organism evidence="5">
    <name type="scientific">Solanum lycopersicum</name>
    <name type="common">Tomato</name>
    <name type="synonym">Lycopersicon esculentum</name>
    <dbReference type="NCBI Taxonomy" id="4081"/>
    <lineage>
        <taxon>Eukaryota</taxon>
        <taxon>Viridiplantae</taxon>
        <taxon>Streptophyta</taxon>
        <taxon>Embryophyta</taxon>
        <taxon>Tracheophyta</taxon>
        <taxon>Spermatophyta</taxon>
        <taxon>Magnoliopsida</taxon>
        <taxon>eudicotyledons</taxon>
        <taxon>Gunneridae</taxon>
        <taxon>Pentapetalae</taxon>
        <taxon>asterids</taxon>
        <taxon>lamiids</taxon>
        <taxon>Solanales</taxon>
        <taxon>Solanaceae</taxon>
        <taxon>Solanoideae</taxon>
        <taxon>Solaneae</taxon>
        <taxon>Solanum</taxon>
        <taxon>Solanum subgen. Lycopersicon</taxon>
    </lineage>
</organism>
<dbReference type="Pfam" id="PF00201">
    <property type="entry name" value="UDPGT"/>
    <property type="match status" value="1"/>
</dbReference>
<dbReference type="GO" id="GO:0080044">
    <property type="term" value="F:quercetin 7-O-glucosyltransferase activity"/>
    <property type="evidence" value="ECO:0000318"/>
    <property type="project" value="GO_Central"/>
</dbReference>
<reference evidence="5" key="2">
    <citation type="submission" date="2019-01" db="UniProtKB">
        <authorList>
            <consortium name="EnsemblPlants"/>
        </authorList>
    </citation>
    <scope>IDENTIFICATION</scope>
    <source>
        <strain evidence="5">cv. Heinz 1706</strain>
    </source>
</reference>
<evidence type="ECO:0000256" key="3">
    <source>
        <dbReference type="RuleBase" id="RU003718"/>
    </source>
</evidence>
<dbReference type="Gramene" id="Solyc04g082860.2.1">
    <property type="protein sequence ID" value="Solyc04g082860.2.1"/>
    <property type="gene ID" value="Solyc04g082860.2"/>
</dbReference>
<dbReference type="PaxDb" id="4081-Solyc04g082860.1.1"/>
<proteinExistence type="inferred from homology"/>
<comment type="similarity">
    <text evidence="1 3">Belongs to the UDP-glycosyltransferase family.</text>
</comment>
<evidence type="ECO:0000256" key="4">
    <source>
        <dbReference type="RuleBase" id="RU362057"/>
    </source>
</evidence>
<accession>A0A3Q7GCT7</accession>
<dbReference type="Gene3D" id="3.40.50.2000">
    <property type="entry name" value="Glycogen Phosphorylase B"/>
    <property type="match status" value="2"/>
</dbReference>
<reference evidence="5" key="1">
    <citation type="journal article" date="2012" name="Nature">
        <title>The tomato genome sequence provides insights into fleshy fruit evolution.</title>
        <authorList>
            <consortium name="Tomato Genome Consortium"/>
        </authorList>
    </citation>
    <scope>NUCLEOTIDE SEQUENCE [LARGE SCALE GENOMIC DNA]</scope>
    <source>
        <strain evidence="5">cv. Heinz 1706</strain>
    </source>
</reference>
<dbReference type="GO" id="GO:0005737">
    <property type="term" value="C:cytoplasm"/>
    <property type="evidence" value="ECO:0000318"/>
    <property type="project" value="GO_Central"/>
</dbReference>
<evidence type="ECO:0000256" key="2">
    <source>
        <dbReference type="ARBA" id="ARBA00022679"/>
    </source>
</evidence>
<dbReference type="OMA" id="YDANIPW"/>
<dbReference type="EnsemblPlants" id="Solyc04g082860.2.1">
    <property type="protein sequence ID" value="Solyc04g082860.2.1"/>
    <property type="gene ID" value="Solyc04g082860.2"/>
</dbReference>
<protein>
    <recommendedName>
        <fullName evidence="4">Glycosyltransferase</fullName>
        <ecNumber evidence="4">2.4.1.-</ecNumber>
    </recommendedName>
</protein>
<evidence type="ECO:0000313" key="6">
    <source>
        <dbReference type="Proteomes" id="UP000004994"/>
    </source>
</evidence>
<dbReference type="CDD" id="cd03784">
    <property type="entry name" value="GT1_Gtf-like"/>
    <property type="match status" value="1"/>
</dbReference>
<evidence type="ECO:0000313" key="5">
    <source>
        <dbReference type="EnsemblPlants" id="Solyc04g082860.2.1"/>
    </source>
</evidence>
<dbReference type="AlphaFoldDB" id="A0A3Q7GCT7"/>
<dbReference type="PROSITE" id="PS00375">
    <property type="entry name" value="UDPGT"/>
    <property type="match status" value="1"/>
</dbReference>
<dbReference type="Proteomes" id="UP000004994">
    <property type="component" value="Chromosome 4"/>
</dbReference>
<sequence length="543" mass="60934">MLCAPDILVFEGVPPYYLVQSAISLEVKSLWYRFTCHNFSYLLGLDTEVCLLNRCTLLISPGILHLNLIGTRMYQGRVEKSHHIVVLADQGQGHINPMLQFSKRLASKGIKITVATTLSNAKSMKATLSYSMITFESIYDDCSQGGVLGPGGFKGFLDRFQASGSTNLTRFILDHEHPVKCLVYDANIPWASKISTQLGIAGAAFFTQSCATAATYYPMYCEVYEKTPLSMLSFPVVTRLPKLRFPDLPSRTGRYPPIIIHILGQFDNFGKADWVLFNSFDKLEEEVGTPYLIFQWMKKVWNVVTIGPTLPSFYLDKRVENDNEYGFNIHKPNYSNCMEWLDSKKTGSVVYVSFGSAANLCAEQITELADALRQSNIMFLWVVKPDEQSKLPSDFSKETSGKGLVVTWCSQIEVLAHHAIGCFISHCGWNSTLEAISFGVPILAMPQILDQIINAHFLEKVWSVGLIAKANEDEKGVTASEEIYRCIREVLEGERGEEIRKNITSLKELAKEAIDTSGSSDKHIDDFISQLDPAYLRHRSNYN</sequence>
<dbReference type="PANTHER" id="PTHR11926:SF1375">
    <property type="entry name" value="GLYCOSYLTRANSFERASE"/>
    <property type="match status" value="1"/>
</dbReference>
<name>A0A3Q7GCT7_SOLLC</name>
<dbReference type="EC" id="2.4.1.-" evidence="4"/>
<dbReference type="InterPro" id="IPR035595">
    <property type="entry name" value="UDP_glycos_trans_CS"/>
</dbReference>
<dbReference type="InParanoid" id="A0A3Q7GCT7"/>
<keyword evidence="2 3" id="KW-0808">Transferase</keyword>
<evidence type="ECO:0000256" key="1">
    <source>
        <dbReference type="ARBA" id="ARBA00009995"/>
    </source>
</evidence>
<dbReference type="PANTHER" id="PTHR11926">
    <property type="entry name" value="GLUCOSYL/GLUCURONOSYL TRANSFERASES"/>
    <property type="match status" value="1"/>
</dbReference>
<dbReference type="GO" id="GO:0080043">
    <property type="term" value="F:quercetin 3-O-glucosyltransferase activity"/>
    <property type="evidence" value="ECO:0000318"/>
    <property type="project" value="GO_Central"/>
</dbReference>
<keyword evidence="3" id="KW-0328">Glycosyltransferase</keyword>
<dbReference type="InterPro" id="IPR002213">
    <property type="entry name" value="UDP_glucos_trans"/>
</dbReference>
<dbReference type="SUPFAM" id="SSF53756">
    <property type="entry name" value="UDP-Glycosyltransferase/glycogen phosphorylase"/>
    <property type="match status" value="1"/>
</dbReference>